<dbReference type="InterPro" id="IPR015943">
    <property type="entry name" value="WD40/YVTN_repeat-like_dom_sf"/>
</dbReference>
<keyword evidence="1 3" id="KW-0853">WD repeat</keyword>
<dbReference type="InParanoid" id="A0A1B7MIP4"/>
<dbReference type="OrthoDB" id="2654453at2759"/>
<accession>A0A1B7MIP4</accession>
<dbReference type="SMART" id="SM00320">
    <property type="entry name" value="WD40"/>
    <property type="match status" value="3"/>
</dbReference>
<evidence type="ECO:0000256" key="4">
    <source>
        <dbReference type="SAM" id="Phobius"/>
    </source>
</evidence>
<dbReference type="EMBL" id="KV448997">
    <property type="protein sequence ID" value="OAX32477.1"/>
    <property type="molecule type" value="Genomic_DNA"/>
</dbReference>
<gene>
    <name evidence="5" type="ORF">K503DRAFT_805195</name>
</gene>
<dbReference type="SUPFAM" id="SSF50978">
    <property type="entry name" value="WD40 repeat-like"/>
    <property type="match status" value="1"/>
</dbReference>
<dbReference type="Gene3D" id="2.130.10.10">
    <property type="entry name" value="YVTN repeat-like/Quinoprotein amine dehydrogenase"/>
    <property type="match status" value="1"/>
</dbReference>
<name>A0A1B7MIP4_9AGAM</name>
<keyword evidence="2" id="KW-0677">Repeat</keyword>
<dbReference type="Pfam" id="PF00400">
    <property type="entry name" value="WD40"/>
    <property type="match status" value="2"/>
</dbReference>
<dbReference type="AlphaFoldDB" id="A0A1B7MIP4"/>
<dbReference type="PROSITE" id="PS50082">
    <property type="entry name" value="WD_REPEATS_2"/>
    <property type="match status" value="1"/>
</dbReference>
<evidence type="ECO:0000256" key="1">
    <source>
        <dbReference type="ARBA" id="ARBA00022574"/>
    </source>
</evidence>
<dbReference type="Proteomes" id="UP000092154">
    <property type="component" value="Unassembled WGS sequence"/>
</dbReference>
<keyword evidence="4" id="KW-0472">Membrane</keyword>
<evidence type="ECO:0000256" key="3">
    <source>
        <dbReference type="PROSITE-ProRule" id="PRU00221"/>
    </source>
</evidence>
<dbReference type="GO" id="GO:1990234">
    <property type="term" value="C:transferase complex"/>
    <property type="evidence" value="ECO:0007669"/>
    <property type="project" value="UniProtKB-ARBA"/>
</dbReference>
<evidence type="ECO:0000313" key="6">
    <source>
        <dbReference type="Proteomes" id="UP000092154"/>
    </source>
</evidence>
<dbReference type="PANTHER" id="PTHR22847">
    <property type="entry name" value="WD40 REPEAT PROTEIN"/>
    <property type="match status" value="1"/>
</dbReference>
<proteinExistence type="predicted"/>
<feature type="transmembrane region" description="Helical" evidence="4">
    <location>
        <begin position="353"/>
        <end position="375"/>
    </location>
</feature>
<dbReference type="PANTHER" id="PTHR22847:SF637">
    <property type="entry name" value="WD REPEAT DOMAIN 5B"/>
    <property type="match status" value="1"/>
</dbReference>
<dbReference type="InterPro" id="IPR036322">
    <property type="entry name" value="WD40_repeat_dom_sf"/>
</dbReference>
<keyword evidence="6" id="KW-1185">Reference proteome</keyword>
<evidence type="ECO:0000313" key="5">
    <source>
        <dbReference type="EMBL" id="OAX32477.1"/>
    </source>
</evidence>
<dbReference type="InterPro" id="IPR001680">
    <property type="entry name" value="WD40_rpt"/>
</dbReference>
<reference evidence="5 6" key="1">
    <citation type="submission" date="2016-06" db="EMBL/GenBank/DDBJ databases">
        <title>Comparative genomics of the ectomycorrhizal sister species Rhizopogon vinicolor and Rhizopogon vesiculosus (Basidiomycota: Boletales) reveals a divergence of the mating type B locus.</title>
        <authorList>
            <consortium name="DOE Joint Genome Institute"/>
            <person name="Mujic A.B."/>
            <person name="Kuo A."/>
            <person name="Tritt A."/>
            <person name="Lipzen A."/>
            <person name="Chen C."/>
            <person name="Johnson J."/>
            <person name="Sharma A."/>
            <person name="Barry K."/>
            <person name="Grigoriev I.V."/>
            <person name="Spatafora J.W."/>
        </authorList>
    </citation>
    <scope>NUCLEOTIDE SEQUENCE [LARGE SCALE GENOMIC DNA]</scope>
    <source>
        <strain evidence="5 6">AM-OR11-026</strain>
    </source>
</reference>
<sequence>MFFLSTNECSEYRLEGRLVGHKDAINCLAVSRNGTMLASGGSDGIRIWDLKRQVQLPTPRQTPIIRSPADPVTCACWITRQEATHETLCYGTGLGFIGMWQQQGEGLEDFDVKMSKRIGTGKEIMCITYDHTGDETRIASGTRDRRVQVWSFDFKGPLIPIFSIELSTTIPRTVNFNRTANRNLLVFGMYDGEMHTLRGTDGIIITTNNAGPMIGHAVVDAPQTLFLIDNVMNGFSLHRLDNGACIRTYNTNPLKTFPKQVVFGEKATLVVGGSDDGVIYIFDKNEGTLKQVLRHADKGRVQTVTTYDGAHHSVIFGATSMNDAEPTISIWSRKRDNAEASIDRPLNTRLKNFLRGIVQLALAIALIAYVSNIFIGQRVTMNASGVSFTSLGNAWQEYSTLKTRLHELTNDDIRIMVDEYIEDRKMEQFIANLRGNDHERQSLENNERRAVRGKNHEKSYNEQTEAVILLGN</sequence>
<dbReference type="STRING" id="1314800.A0A1B7MIP4"/>
<keyword evidence="4" id="KW-1133">Transmembrane helix</keyword>
<feature type="repeat" description="WD" evidence="3">
    <location>
        <begin position="18"/>
        <end position="58"/>
    </location>
</feature>
<protein>
    <submittedName>
        <fullName evidence="5">WD40 repeat-like protein</fullName>
    </submittedName>
</protein>
<keyword evidence="4" id="KW-0812">Transmembrane</keyword>
<organism evidence="5 6">
    <name type="scientific">Rhizopogon vinicolor AM-OR11-026</name>
    <dbReference type="NCBI Taxonomy" id="1314800"/>
    <lineage>
        <taxon>Eukaryota</taxon>
        <taxon>Fungi</taxon>
        <taxon>Dikarya</taxon>
        <taxon>Basidiomycota</taxon>
        <taxon>Agaricomycotina</taxon>
        <taxon>Agaricomycetes</taxon>
        <taxon>Agaricomycetidae</taxon>
        <taxon>Boletales</taxon>
        <taxon>Suillineae</taxon>
        <taxon>Rhizopogonaceae</taxon>
        <taxon>Rhizopogon</taxon>
    </lineage>
</organism>
<evidence type="ECO:0000256" key="2">
    <source>
        <dbReference type="ARBA" id="ARBA00022737"/>
    </source>
</evidence>